<protein>
    <submittedName>
        <fullName evidence="6">IS4 family transposase</fullName>
    </submittedName>
</protein>
<sequence>MHAVLDYDLGLPNYAYIKEGKTHDIKPARTHSFPSDSVIVVDRAYVDFVWLNNLDSNRVIYVTRLKKNVNFEIVKELPVNEKHEHILSDQIIKLTGDETRNKYSGKIRVIEVYDPKNDQILILMTNNFNWTAGTVSQLYKARWDVEVFFKFIKQLFRVKTFVGTSPNAVRIQLWCSLIAMILFRYLKQKAEYKWNLSNLVTLLRVHLFSKIDLWTWINKPILEKVNSPPEITLFD</sequence>
<dbReference type="GO" id="GO:0006313">
    <property type="term" value="P:DNA transposition"/>
    <property type="evidence" value="ECO:0007669"/>
    <property type="project" value="InterPro"/>
</dbReference>
<evidence type="ECO:0000256" key="4">
    <source>
        <dbReference type="ARBA" id="ARBA00023172"/>
    </source>
</evidence>
<evidence type="ECO:0000256" key="2">
    <source>
        <dbReference type="ARBA" id="ARBA00022578"/>
    </source>
</evidence>
<comment type="caution">
    <text evidence="6">The sequence shown here is derived from an EMBL/GenBank/DDBJ whole genome shotgun (WGS) entry which is preliminary data.</text>
</comment>
<reference evidence="6" key="1">
    <citation type="submission" date="2021-06" db="EMBL/GenBank/DDBJ databases">
        <title>44 bacteria genomes isolated from Dapeng, Shenzhen.</title>
        <authorList>
            <person name="Zheng W."/>
            <person name="Yu S."/>
            <person name="Huang Y."/>
        </authorList>
    </citation>
    <scope>NUCLEOTIDE SEQUENCE</scope>
    <source>
        <strain evidence="6">DP5N28-2</strain>
    </source>
</reference>
<keyword evidence="3" id="KW-0238">DNA-binding</keyword>
<dbReference type="AlphaFoldDB" id="A0A953HPJ2"/>
<dbReference type="SUPFAM" id="SSF53098">
    <property type="entry name" value="Ribonuclease H-like"/>
    <property type="match status" value="1"/>
</dbReference>
<keyword evidence="7" id="KW-1185">Reference proteome</keyword>
<evidence type="ECO:0000256" key="1">
    <source>
        <dbReference type="ARBA" id="ARBA00010075"/>
    </source>
</evidence>
<keyword evidence="2" id="KW-0815">Transposition</keyword>
<evidence type="ECO:0000313" key="7">
    <source>
        <dbReference type="Proteomes" id="UP000753961"/>
    </source>
</evidence>
<dbReference type="Proteomes" id="UP000753961">
    <property type="component" value="Unassembled WGS sequence"/>
</dbReference>
<dbReference type="PANTHER" id="PTHR33258">
    <property type="entry name" value="TRANSPOSASE INSL FOR INSERTION SEQUENCE ELEMENT IS186A-RELATED"/>
    <property type="match status" value="1"/>
</dbReference>
<evidence type="ECO:0000259" key="5">
    <source>
        <dbReference type="Pfam" id="PF01609"/>
    </source>
</evidence>
<dbReference type="Pfam" id="PF01609">
    <property type="entry name" value="DDE_Tnp_1"/>
    <property type="match status" value="1"/>
</dbReference>
<dbReference type="GO" id="GO:0003677">
    <property type="term" value="F:DNA binding"/>
    <property type="evidence" value="ECO:0007669"/>
    <property type="project" value="UniProtKB-KW"/>
</dbReference>
<feature type="domain" description="Transposase IS4-like" evidence="5">
    <location>
        <begin position="1"/>
        <end position="181"/>
    </location>
</feature>
<name>A0A953HPJ2_9BACT</name>
<comment type="similarity">
    <text evidence="1">Belongs to the transposase 11 family.</text>
</comment>
<organism evidence="6 7">
    <name type="scientific">Membranihabitans marinus</name>
    <dbReference type="NCBI Taxonomy" id="1227546"/>
    <lineage>
        <taxon>Bacteria</taxon>
        <taxon>Pseudomonadati</taxon>
        <taxon>Bacteroidota</taxon>
        <taxon>Saprospiria</taxon>
        <taxon>Saprospirales</taxon>
        <taxon>Saprospiraceae</taxon>
        <taxon>Membranihabitans</taxon>
    </lineage>
</organism>
<keyword evidence="4" id="KW-0233">DNA recombination</keyword>
<gene>
    <name evidence="6" type="ORF">KUV50_14750</name>
</gene>
<dbReference type="InterPro" id="IPR047952">
    <property type="entry name" value="Transpos_IS4"/>
</dbReference>
<dbReference type="PANTHER" id="PTHR33258:SF1">
    <property type="entry name" value="TRANSPOSASE INSL FOR INSERTION SEQUENCE ELEMENT IS186A-RELATED"/>
    <property type="match status" value="1"/>
</dbReference>
<dbReference type="EMBL" id="JAHVHU010000014">
    <property type="protein sequence ID" value="MBY5959407.1"/>
    <property type="molecule type" value="Genomic_DNA"/>
</dbReference>
<dbReference type="GO" id="GO:0004803">
    <property type="term" value="F:transposase activity"/>
    <property type="evidence" value="ECO:0007669"/>
    <property type="project" value="InterPro"/>
</dbReference>
<evidence type="ECO:0000256" key="3">
    <source>
        <dbReference type="ARBA" id="ARBA00023125"/>
    </source>
</evidence>
<dbReference type="InterPro" id="IPR012337">
    <property type="entry name" value="RNaseH-like_sf"/>
</dbReference>
<proteinExistence type="inferred from homology"/>
<dbReference type="NCBIfam" id="NF033592">
    <property type="entry name" value="transpos_IS4_1"/>
    <property type="match status" value="1"/>
</dbReference>
<dbReference type="InterPro" id="IPR002559">
    <property type="entry name" value="Transposase_11"/>
</dbReference>
<evidence type="ECO:0000313" key="6">
    <source>
        <dbReference type="EMBL" id="MBY5959407.1"/>
    </source>
</evidence>
<accession>A0A953HPJ2</accession>